<dbReference type="GeneID" id="41960873"/>
<keyword evidence="1" id="KW-1185">Reference proteome</keyword>
<evidence type="ECO:0000313" key="2">
    <source>
        <dbReference type="RefSeq" id="XP_030982750.1"/>
    </source>
</evidence>
<reference evidence="2" key="2">
    <citation type="submission" date="2019-10" db="EMBL/GenBank/DDBJ databases">
        <authorList>
            <consortium name="NCBI Genome Project"/>
        </authorList>
    </citation>
    <scope>NUCLEOTIDE SEQUENCE</scope>
    <source>
        <strain evidence="2">NI907</strain>
    </source>
</reference>
<sequence>SSVLVDLTRLRYFLCNWQQDYPCHYCTPYTSHSSGNLGRTSLRANPSKL</sequence>
<organism evidence="1 2">
    <name type="scientific">Pyricularia grisea</name>
    <name type="common">Crabgrass-specific blast fungus</name>
    <name type="synonym">Magnaporthe grisea</name>
    <dbReference type="NCBI Taxonomy" id="148305"/>
    <lineage>
        <taxon>Eukaryota</taxon>
        <taxon>Fungi</taxon>
        <taxon>Dikarya</taxon>
        <taxon>Ascomycota</taxon>
        <taxon>Pezizomycotina</taxon>
        <taxon>Sordariomycetes</taxon>
        <taxon>Sordariomycetidae</taxon>
        <taxon>Magnaporthales</taxon>
        <taxon>Pyriculariaceae</taxon>
        <taxon>Pyricularia</taxon>
    </lineage>
</organism>
<evidence type="ECO:0000313" key="1">
    <source>
        <dbReference type="Proteomes" id="UP000515153"/>
    </source>
</evidence>
<dbReference type="Proteomes" id="UP000515153">
    <property type="component" value="Chromosome I"/>
</dbReference>
<protein>
    <submittedName>
        <fullName evidence="2">Uncharacterized protein</fullName>
    </submittedName>
</protein>
<dbReference type="AlphaFoldDB" id="A0A6P8B6H3"/>
<name>A0A6P8B6H3_PYRGI</name>
<reference evidence="2" key="3">
    <citation type="submission" date="2025-08" db="UniProtKB">
        <authorList>
            <consortium name="RefSeq"/>
        </authorList>
    </citation>
    <scope>IDENTIFICATION</scope>
    <source>
        <strain evidence="2">NI907</strain>
    </source>
</reference>
<dbReference type="RefSeq" id="XP_030982750.1">
    <property type="nucleotide sequence ID" value="XM_031125964.1"/>
</dbReference>
<feature type="non-terminal residue" evidence="2">
    <location>
        <position position="1"/>
    </location>
</feature>
<accession>A0A6P8B6H3</accession>
<proteinExistence type="predicted"/>
<reference evidence="1 2" key="1">
    <citation type="journal article" date="2019" name="Mol. Biol. Evol.">
        <title>Blast fungal genomes show frequent chromosomal changes, gene gains and losses, and effector gene turnover.</title>
        <authorList>
            <person name="Gomez Luciano L.B."/>
            <person name="Jason Tsai I."/>
            <person name="Chuma I."/>
            <person name="Tosa Y."/>
            <person name="Chen Y.H."/>
            <person name="Li J.Y."/>
            <person name="Li M.Y."/>
            <person name="Jade Lu M.Y."/>
            <person name="Nakayashiki H."/>
            <person name="Li W.H."/>
        </authorList>
    </citation>
    <scope>NUCLEOTIDE SEQUENCE [LARGE SCALE GENOMIC DNA]</scope>
    <source>
        <strain evidence="1 2">NI907</strain>
    </source>
</reference>
<gene>
    <name evidence="2" type="ORF">PgNI_05935</name>
</gene>
<dbReference type="KEGG" id="pgri:PgNI_05935"/>